<dbReference type="AlphaFoldDB" id="A0A837CGX3"/>
<protein>
    <submittedName>
        <fullName evidence="3">Putative transposase</fullName>
    </submittedName>
</protein>
<dbReference type="InterPro" id="IPR047710">
    <property type="entry name" value="Transpos_IS5-like"/>
</dbReference>
<organism evidence="3 4">
    <name type="scientific">Bradyrhizobium diazoefficiens SEMIA 5080</name>
    <dbReference type="NCBI Taxonomy" id="754504"/>
    <lineage>
        <taxon>Bacteria</taxon>
        <taxon>Pseudomonadati</taxon>
        <taxon>Pseudomonadota</taxon>
        <taxon>Alphaproteobacteria</taxon>
        <taxon>Hyphomicrobiales</taxon>
        <taxon>Nitrobacteraceae</taxon>
        <taxon>Bradyrhizobium</taxon>
    </lineage>
</organism>
<evidence type="ECO:0000259" key="2">
    <source>
        <dbReference type="Pfam" id="PF05598"/>
    </source>
</evidence>
<dbReference type="NCBIfam" id="NF033578">
    <property type="entry name" value="transpos_IS5_1"/>
    <property type="match status" value="1"/>
</dbReference>
<proteinExistence type="predicted"/>
<feature type="region of interest" description="Disordered" evidence="1">
    <location>
        <begin position="23"/>
        <end position="43"/>
    </location>
</feature>
<dbReference type="Pfam" id="PF05598">
    <property type="entry name" value="DUF772"/>
    <property type="match status" value="1"/>
</dbReference>
<accession>A0A837CGX3</accession>
<evidence type="ECO:0000313" key="3">
    <source>
        <dbReference type="EMBL" id="KGJ68392.1"/>
    </source>
</evidence>
<dbReference type="PANTHER" id="PTHR33803">
    <property type="entry name" value="IS1478 TRANSPOSASE"/>
    <property type="match status" value="1"/>
</dbReference>
<reference evidence="3 4" key="1">
    <citation type="journal article" date="2014" name="BMC Genomics">
        <title>Comparative genomics of Bradyrhizobium japonicum CPAC 15 and Bradyrhizobium diazoefficiens CPAC 7: elite model strains for understanding symbiotic performance with soybean.</title>
        <authorList>
            <person name="Siqueira A.F."/>
            <person name="Ormeno-Orrillo E."/>
            <person name="Souza R.C."/>
            <person name="Rodrigues E.P."/>
            <person name="Almeida L.G."/>
            <person name="Barcellos F.G."/>
            <person name="Batista J.S."/>
            <person name="Nakatami A.S."/>
            <person name="Martinez-Romero E."/>
            <person name="Vasconcelos A.T."/>
            <person name="Hungria M."/>
        </authorList>
    </citation>
    <scope>NUCLEOTIDE SEQUENCE [LARGE SCALE GENOMIC DNA]</scope>
    <source>
        <strain evidence="3 4">SEMIA 5080</strain>
    </source>
</reference>
<dbReference type="EMBL" id="ADOU02000004">
    <property type="protein sequence ID" value="KGJ68392.1"/>
    <property type="molecule type" value="Genomic_DNA"/>
</dbReference>
<dbReference type="InterPro" id="IPR008490">
    <property type="entry name" value="Transposase_InsH_N"/>
</dbReference>
<sequence length="482" mass="54724">MQGFDALGVRTLRFGFRGFPRSGKHDSLSASEGTMRPKKHKTTGSNDLFRARLDQIINMKHELVLLAGKVDWDWIDGEIAPLYSENGRPGIETRFMIGLLLLKHIYGLSDEEVCERWVHDPYSQFFTGEEFFQHTFPHERSDLSHWRKRLGDKLELLLAESLRVAHEAGALRSQDLKRVTVDTTVQPKAITFPTDAKLLHAAIKGLNRLAIRHGVRLRQSYARIAKAAAMMAGRYAHAKQFRRHQRQLRILRSRLGRIIRDIRRKIEGQPALEQAFALPLGRATQIRSQQQRQRGWKLYSFHAPEVECIGKGKASAPYEFGVKASIVTNNRRAPGGLFVLHASALPDNPYDGHTLRDVIDRTETLTGCPIERAYVDKGYRGHDAQNPRRVFISGQKRGVFGVIKRELRRRSAIEPIIGHLKAEGHLGRCYLKGRAGDAANVVLSAVGHNFRRILAWLRYLLCLFLAQLWRTLARPASINPAS</sequence>
<name>A0A837CGX3_9BRAD</name>
<evidence type="ECO:0000313" key="4">
    <source>
        <dbReference type="Proteomes" id="UP000024900"/>
    </source>
</evidence>
<comment type="caution">
    <text evidence="3">The sequence shown here is derived from an EMBL/GenBank/DDBJ whole genome shotgun (WGS) entry which is preliminary data.</text>
</comment>
<dbReference type="PANTHER" id="PTHR33803:SF3">
    <property type="entry name" value="BLL1974 PROTEIN"/>
    <property type="match status" value="1"/>
</dbReference>
<gene>
    <name evidence="3" type="ORF">BJA5080_08379</name>
</gene>
<evidence type="ECO:0000256" key="1">
    <source>
        <dbReference type="SAM" id="MobiDB-lite"/>
    </source>
</evidence>
<feature type="domain" description="Transposase InsH N-terminal" evidence="2">
    <location>
        <begin position="52"/>
        <end position="149"/>
    </location>
</feature>
<dbReference type="Proteomes" id="UP000024900">
    <property type="component" value="Unassembled WGS sequence"/>
</dbReference>